<keyword evidence="3" id="KW-0547">Nucleotide-binding</keyword>
<dbReference type="PANTHER" id="PTHR43553:SF24">
    <property type="entry name" value="ENERGY-COUPLING FACTOR TRANSPORTER ATP-BINDING PROTEIN ECFA1"/>
    <property type="match status" value="1"/>
</dbReference>
<dbReference type="Proteomes" id="UP000664288">
    <property type="component" value="Unassembled WGS sequence"/>
</dbReference>
<dbReference type="RefSeq" id="WP_207350201.1">
    <property type="nucleotide sequence ID" value="NZ_JAFMPY010000006.1"/>
</dbReference>
<accession>A0ABS3J4R6</accession>
<dbReference type="PROSITE" id="PS50893">
    <property type="entry name" value="ABC_TRANSPORTER_2"/>
    <property type="match status" value="1"/>
</dbReference>
<comment type="similarity">
    <text evidence="1">Belongs to the ABC transporter superfamily.</text>
</comment>
<dbReference type="Gene3D" id="3.40.50.300">
    <property type="entry name" value="P-loop containing nucleotide triphosphate hydrolases"/>
    <property type="match status" value="1"/>
</dbReference>
<evidence type="ECO:0000256" key="2">
    <source>
        <dbReference type="ARBA" id="ARBA00022448"/>
    </source>
</evidence>
<name>A0ABS3J4R6_9HYPH</name>
<evidence type="ECO:0000256" key="4">
    <source>
        <dbReference type="ARBA" id="ARBA00022840"/>
    </source>
</evidence>
<dbReference type="PROSITE" id="PS00211">
    <property type="entry name" value="ABC_TRANSPORTER_1"/>
    <property type="match status" value="1"/>
</dbReference>
<keyword evidence="2" id="KW-0813">Transport</keyword>
<dbReference type="EMBL" id="JAFMPY010000006">
    <property type="protein sequence ID" value="MBO0903566.1"/>
    <property type="molecule type" value="Genomic_DNA"/>
</dbReference>
<keyword evidence="7" id="KW-1185">Reference proteome</keyword>
<proteinExistence type="inferred from homology"/>
<feature type="domain" description="ABC transporter" evidence="5">
    <location>
        <begin position="2"/>
        <end position="222"/>
    </location>
</feature>
<sequence length="224" mass="23963">MISIEGVRLERGGRTVLSGLDLTLAERRIGVVGANGSGKSSFARLVNGLLLPSAGRVTVDGLDTRREAKAVRRKVGFLFQNPDNQIVYPTVGEDLAFGLKGRGLAKPEIAERVAATLNRFGLEGFGDRLVHELSGGERQLVALAGVMILEPEWLVLDEPTTLLDRRNARAIMAAVAAMPQNVLLVTHDLTLLADFDRVLVFEAGRLATDAAPAAAIDAYLRIAG</sequence>
<evidence type="ECO:0000259" key="5">
    <source>
        <dbReference type="PROSITE" id="PS50893"/>
    </source>
</evidence>
<dbReference type="Pfam" id="PF00005">
    <property type="entry name" value="ABC_tran"/>
    <property type="match status" value="1"/>
</dbReference>
<evidence type="ECO:0000256" key="3">
    <source>
        <dbReference type="ARBA" id="ARBA00022741"/>
    </source>
</evidence>
<organism evidence="6 7">
    <name type="scientific">Jiella sonneratiae</name>
    <dbReference type="NCBI Taxonomy" id="2816856"/>
    <lineage>
        <taxon>Bacteria</taxon>
        <taxon>Pseudomonadati</taxon>
        <taxon>Pseudomonadota</taxon>
        <taxon>Alphaproteobacteria</taxon>
        <taxon>Hyphomicrobiales</taxon>
        <taxon>Aurantimonadaceae</taxon>
        <taxon>Jiella</taxon>
    </lineage>
</organism>
<dbReference type="SUPFAM" id="SSF52540">
    <property type="entry name" value="P-loop containing nucleoside triphosphate hydrolases"/>
    <property type="match status" value="1"/>
</dbReference>
<dbReference type="InterPro" id="IPR003439">
    <property type="entry name" value="ABC_transporter-like_ATP-bd"/>
</dbReference>
<dbReference type="InterPro" id="IPR015856">
    <property type="entry name" value="ABC_transpr_CbiO/EcfA_su"/>
</dbReference>
<dbReference type="PANTHER" id="PTHR43553">
    <property type="entry name" value="HEAVY METAL TRANSPORTER"/>
    <property type="match status" value="1"/>
</dbReference>
<protein>
    <submittedName>
        <fullName evidence="6">ABC transporter ATP-binding protein</fullName>
    </submittedName>
</protein>
<dbReference type="GO" id="GO:0005524">
    <property type="term" value="F:ATP binding"/>
    <property type="evidence" value="ECO:0007669"/>
    <property type="project" value="UniProtKB-KW"/>
</dbReference>
<keyword evidence="4 6" id="KW-0067">ATP-binding</keyword>
<dbReference type="InterPro" id="IPR017871">
    <property type="entry name" value="ABC_transporter-like_CS"/>
</dbReference>
<evidence type="ECO:0000313" key="6">
    <source>
        <dbReference type="EMBL" id="MBO0903566.1"/>
    </source>
</evidence>
<reference evidence="6 7" key="1">
    <citation type="submission" date="2021-03" db="EMBL/GenBank/DDBJ databases">
        <title>Whole genome sequence of Jiella sp. MQZ13P-4.</title>
        <authorList>
            <person name="Tuo L."/>
        </authorList>
    </citation>
    <scope>NUCLEOTIDE SEQUENCE [LARGE SCALE GENOMIC DNA]</scope>
    <source>
        <strain evidence="6 7">MQZ13P-4</strain>
    </source>
</reference>
<comment type="caution">
    <text evidence="6">The sequence shown here is derived from an EMBL/GenBank/DDBJ whole genome shotgun (WGS) entry which is preliminary data.</text>
</comment>
<dbReference type="SMART" id="SM00382">
    <property type="entry name" value="AAA"/>
    <property type="match status" value="1"/>
</dbReference>
<evidence type="ECO:0000256" key="1">
    <source>
        <dbReference type="ARBA" id="ARBA00005417"/>
    </source>
</evidence>
<evidence type="ECO:0000313" key="7">
    <source>
        <dbReference type="Proteomes" id="UP000664288"/>
    </source>
</evidence>
<dbReference type="InterPro" id="IPR027417">
    <property type="entry name" value="P-loop_NTPase"/>
</dbReference>
<dbReference type="InterPro" id="IPR050095">
    <property type="entry name" value="ECF_ABC_transporter_ATP-bd"/>
</dbReference>
<dbReference type="InterPro" id="IPR003593">
    <property type="entry name" value="AAA+_ATPase"/>
</dbReference>
<gene>
    <name evidence="6" type="ORF">J1C47_07920</name>
</gene>
<dbReference type="CDD" id="cd03225">
    <property type="entry name" value="ABC_cobalt_CbiO_domain1"/>
    <property type="match status" value="1"/>
</dbReference>